<evidence type="ECO:0000256" key="1">
    <source>
        <dbReference type="ARBA" id="ARBA00022630"/>
    </source>
</evidence>
<protein>
    <recommendedName>
        <fullName evidence="5">Luciferase-like domain-containing protein</fullName>
    </recommendedName>
</protein>
<dbReference type="Gene3D" id="3.20.20.30">
    <property type="entry name" value="Luciferase-like domain"/>
    <property type="match status" value="1"/>
</dbReference>
<dbReference type="AlphaFoldDB" id="A0A6J4U7M1"/>
<evidence type="ECO:0000256" key="4">
    <source>
        <dbReference type="ARBA" id="ARBA00023033"/>
    </source>
</evidence>
<dbReference type="SUPFAM" id="SSF51679">
    <property type="entry name" value="Bacterial luciferase-like"/>
    <property type="match status" value="1"/>
</dbReference>
<dbReference type="PANTHER" id="PTHR42847:SF4">
    <property type="entry name" value="ALKANESULFONATE MONOOXYGENASE-RELATED"/>
    <property type="match status" value="1"/>
</dbReference>
<evidence type="ECO:0000259" key="5">
    <source>
        <dbReference type="Pfam" id="PF00296"/>
    </source>
</evidence>
<dbReference type="InterPro" id="IPR011251">
    <property type="entry name" value="Luciferase-like_dom"/>
</dbReference>
<dbReference type="InterPro" id="IPR050172">
    <property type="entry name" value="SsuD_RutA_monooxygenase"/>
</dbReference>
<dbReference type="PANTHER" id="PTHR42847">
    <property type="entry name" value="ALKANESULFONATE MONOOXYGENASE"/>
    <property type="match status" value="1"/>
</dbReference>
<keyword evidence="3" id="KW-0560">Oxidoreductase</keyword>
<accession>A0A6J4U7M1</accession>
<dbReference type="InterPro" id="IPR036661">
    <property type="entry name" value="Luciferase-like_sf"/>
</dbReference>
<sequence length="306" mass="34017">MPRVRFGLHLPSDLRRVQRATYVPDLNRALALATGPFESAWMVDHLQFGDAGMLEGFTALTYLAALHPRLDFGHAVLCQSFRNPALLAKMAATLQLMSGGRFTLGLGAGWHDEEYLAYGYDFPSASVRVEQLDEALRIIKALWTEERVTFTGRHYRVVDARGEPRPDPIPTIMVGAFGPRMLRLTARHADGWDVSSTTIERYRRLAEEFGRACAEVGRDPATVRRSWSGGCACVRTQAEAEALAGNRVGDDDPQDFDFVGTPEQLVAQMRPFVALGVEHFILDCMDFPQLTGLELLIDEVLPVLRG</sequence>
<feature type="domain" description="Luciferase-like" evidence="5">
    <location>
        <begin position="31"/>
        <end position="244"/>
    </location>
</feature>
<dbReference type="GO" id="GO:0046306">
    <property type="term" value="P:alkanesulfonate catabolic process"/>
    <property type="evidence" value="ECO:0007669"/>
    <property type="project" value="TreeGrafter"/>
</dbReference>
<dbReference type="EMBL" id="CADCWE010000133">
    <property type="protein sequence ID" value="CAA9543036.1"/>
    <property type="molecule type" value="Genomic_DNA"/>
</dbReference>
<evidence type="ECO:0000313" key="6">
    <source>
        <dbReference type="EMBL" id="CAA9543036.1"/>
    </source>
</evidence>
<proteinExistence type="predicted"/>
<keyword evidence="1" id="KW-0285">Flavoprotein</keyword>
<name>A0A6J4U7M1_9BACT</name>
<evidence type="ECO:0000256" key="2">
    <source>
        <dbReference type="ARBA" id="ARBA00022643"/>
    </source>
</evidence>
<organism evidence="6">
    <name type="scientific">uncultured Thermomicrobiales bacterium</name>
    <dbReference type="NCBI Taxonomy" id="1645740"/>
    <lineage>
        <taxon>Bacteria</taxon>
        <taxon>Pseudomonadati</taxon>
        <taxon>Thermomicrobiota</taxon>
        <taxon>Thermomicrobia</taxon>
        <taxon>Thermomicrobiales</taxon>
        <taxon>environmental samples</taxon>
    </lineage>
</organism>
<gene>
    <name evidence="6" type="ORF">AVDCRST_MAG73-2136</name>
</gene>
<evidence type="ECO:0000256" key="3">
    <source>
        <dbReference type="ARBA" id="ARBA00023002"/>
    </source>
</evidence>
<keyword evidence="4" id="KW-0503">Monooxygenase</keyword>
<reference evidence="6" key="1">
    <citation type="submission" date="2020-02" db="EMBL/GenBank/DDBJ databases">
        <authorList>
            <person name="Meier V. D."/>
        </authorList>
    </citation>
    <scope>NUCLEOTIDE SEQUENCE</scope>
    <source>
        <strain evidence="6">AVDCRST_MAG73</strain>
    </source>
</reference>
<dbReference type="Pfam" id="PF00296">
    <property type="entry name" value="Bac_luciferase"/>
    <property type="match status" value="1"/>
</dbReference>
<keyword evidence="2" id="KW-0288">FMN</keyword>
<dbReference type="GO" id="GO:0008726">
    <property type="term" value="F:alkanesulfonate monooxygenase activity"/>
    <property type="evidence" value="ECO:0007669"/>
    <property type="project" value="TreeGrafter"/>
</dbReference>